<evidence type="ECO:0000256" key="4">
    <source>
        <dbReference type="ARBA" id="ARBA00023163"/>
    </source>
</evidence>
<evidence type="ECO:0000256" key="5">
    <source>
        <dbReference type="ARBA" id="ARBA00023242"/>
    </source>
</evidence>
<keyword evidence="2" id="KW-0805">Transcription regulation</keyword>
<evidence type="ECO:0000256" key="3">
    <source>
        <dbReference type="ARBA" id="ARBA00023125"/>
    </source>
</evidence>
<keyword evidence="3" id="KW-0238">DNA-binding</keyword>
<evidence type="ECO:0000256" key="1">
    <source>
        <dbReference type="ARBA" id="ARBA00004123"/>
    </source>
</evidence>
<organism evidence="8 9">
    <name type="scientific">Periplaneta americana</name>
    <name type="common">American cockroach</name>
    <name type="synonym">Blatta americana</name>
    <dbReference type="NCBI Taxonomy" id="6978"/>
    <lineage>
        <taxon>Eukaryota</taxon>
        <taxon>Metazoa</taxon>
        <taxon>Ecdysozoa</taxon>
        <taxon>Arthropoda</taxon>
        <taxon>Hexapoda</taxon>
        <taxon>Insecta</taxon>
        <taxon>Pterygota</taxon>
        <taxon>Neoptera</taxon>
        <taxon>Polyneoptera</taxon>
        <taxon>Dictyoptera</taxon>
        <taxon>Blattodea</taxon>
        <taxon>Blattoidea</taxon>
        <taxon>Blattidae</taxon>
        <taxon>Blattinae</taxon>
        <taxon>Periplaneta</taxon>
    </lineage>
</organism>
<dbReference type="Gene3D" id="1.10.10.60">
    <property type="entry name" value="Homeodomain-like"/>
    <property type="match status" value="1"/>
</dbReference>
<evidence type="ECO:0000313" key="9">
    <source>
        <dbReference type="Proteomes" id="UP001148838"/>
    </source>
</evidence>
<dbReference type="Proteomes" id="UP001148838">
    <property type="component" value="Unassembled WGS sequence"/>
</dbReference>
<keyword evidence="9" id="KW-1185">Reference proteome</keyword>
<reference evidence="8 9" key="1">
    <citation type="journal article" date="2022" name="Allergy">
        <title>Genome assembly and annotation of Periplaneta americana reveal a comprehensive cockroach allergen profile.</title>
        <authorList>
            <person name="Wang L."/>
            <person name="Xiong Q."/>
            <person name="Saelim N."/>
            <person name="Wang L."/>
            <person name="Nong W."/>
            <person name="Wan A.T."/>
            <person name="Shi M."/>
            <person name="Liu X."/>
            <person name="Cao Q."/>
            <person name="Hui J.H.L."/>
            <person name="Sookrung N."/>
            <person name="Leung T.F."/>
            <person name="Tungtrongchitr A."/>
            <person name="Tsui S.K.W."/>
        </authorList>
    </citation>
    <scope>NUCLEOTIDE SEQUENCE [LARGE SCALE GENOMIC DNA]</scope>
    <source>
        <strain evidence="8">PWHHKU_190912</strain>
    </source>
</reference>
<evidence type="ECO:0000256" key="6">
    <source>
        <dbReference type="SAM" id="MobiDB-lite"/>
    </source>
</evidence>
<evidence type="ECO:0000256" key="2">
    <source>
        <dbReference type="ARBA" id="ARBA00023015"/>
    </source>
</evidence>
<evidence type="ECO:0000313" key="8">
    <source>
        <dbReference type="EMBL" id="KAJ4428639.1"/>
    </source>
</evidence>
<accession>A0ABQ8S3Q7</accession>
<feature type="region of interest" description="Disordered" evidence="6">
    <location>
        <begin position="182"/>
        <end position="210"/>
    </location>
</feature>
<feature type="domain" description="Myb/SANT-like DNA-binding" evidence="7">
    <location>
        <begin position="93"/>
        <end position="171"/>
    </location>
</feature>
<dbReference type="Pfam" id="PF13837">
    <property type="entry name" value="Myb_DNA-bind_4"/>
    <property type="match status" value="1"/>
</dbReference>
<dbReference type="PANTHER" id="PTHR21654">
    <property type="entry name" value="FI21293P1"/>
    <property type="match status" value="1"/>
</dbReference>
<dbReference type="EMBL" id="JAJSOF020000037">
    <property type="protein sequence ID" value="KAJ4428639.1"/>
    <property type="molecule type" value="Genomic_DNA"/>
</dbReference>
<comment type="subcellular location">
    <subcellularLocation>
        <location evidence="1">Nucleus</location>
    </subcellularLocation>
</comment>
<comment type="caution">
    <text evidence="8">The sequence shown here is derived from an EMBL/GenBank/DDBJ whole genome shotgun (WGS) entry which is preliminary data.</text>
</comment>
<feature type="compositionally biased region" description="Low complexity" evidence="6">
    <location>
        <begin position="232"/>
        <end position="265"/>
    </location>
</feature>
<proteinExistence type="predicted"/>
<dbReference type="PANTHER" id="PTHR21654:SF84">
    <property type="entry name" value="SI:DKEY-66I24.7"/>
    <property type="match status" value="1"/>
</dbReference>
<dbReference type="InterPro" id="IPR044822">
    <property type="entry name" value="Myb_DNA-bind_4"/>
</dbReference>
<keyword evidence="5" id="KW-0539">Nucleus</keyword>
<name>A0ABQ8S3Q7_PERAM</name>
<sequence>MVAEFRVEIVDGEFKLIVRARSRLKRDPKQLIDRIQTRGKESEQELKLNVESGKQEILWSERNCVFAETRNETPSIEVGNMSKIQQEDENGFHWTTASTLLLIRVREEVDPEFQKPKCKKNKLWNVVRDRMCTSNYNVSAIECDRKWRNLLTTYKRRKDTSRKSGEGALPFWEFEATMDAFMGDKPNIEPPRSHLVSTLPQTDHTSPTDTQQNILQDISTTNNISAPARNWSPIPSTSTSSPDIRSPSPHRQFSSTPSSSSNNQRRLSRKRKDDSPPRWFREYMEKKEVADNAKFRKMQELEEQKIQAINELTSVMKQIINKKTCKITGASYGYERLRPDEDKMALYKQISFFVSDFKKRWQQARRIEEIFLEKNKDWLDSSNPALSASITGVDIEIIRTFNIILQVISCGHEIDVEKFRKYAFETAQLFVRKYSWYVMPPTIHKILINGPEIIRHAIVPIGQLSEEAQEARNKEFKKYR</sequence>
<feature type="region of interest" description="Disordered" evidence="6">
    <location>
        <begin position="222"/>
        <end position="279"/>
    </location>
</feature>
<evidence type="ECO:0000259" key="7">
    <source>
        <dbReference type="Pfam" id="PF13837"/>
    </source>
</evidence>
<feature type="compositionally biased region" description="Polar residues" evidence="6">
    <location>
        <begin position="195"/>
        <end position="210"/>
    </location>
</feature>
<protein>
    <recommendedName>
        <fullName evidence="7">Myb/SANT-like DNA-binding domain-containing protein</fullName>
    </recommendedName>
</protein>
<keyword evidence="4" id="KW-0804">Transcription</keyword>
<gene>
    <name evidence="8" type="ORF">ANN_24684</name>
</gene>